<keyword evidence="15" id="KW-1185">Reference proteome</keyword>
<evidence type="ECO:0000313" key="15">
    <source>
        <dbReference type="Proteomes" id="UP001474421"/>
    </source>
</evidence>
<sequence length="880" mass="99751">MAIYYSELVIFRTLILFFSPNIILISPGSNCKLSSPLPIVHKYYQPGDLIIAAIIYQVFFLSNEITFQSLPSREVLDQYLFLTHNYQHALALAFAVKEINEHSGILPNVSLGFHIATNYLEEYTTYLLAMEFLSTKDKFIPNYKCNDQTNMVAIIGGPRTKTCVNMATTLCNYKFPQITYGSAPLMNNDQAGIFVKWMFSDEIHQLKGILHLLLHFGWTWVGLISLYEEDRERFVQKSLSMFSERGICFDFIECLPQMMYGSEAAEMVEKADKIYKVIMWSTVIAVIFNAEITSIVTLRIMLSLLDSDDIPKERKAKIWIMTAQMEFTSILMQRSLPIDFLHGAIDFALHSKELTAFQQFMQKRNPNFEKEDGFIRDFWKDVFECSFSSDISEVDAERICTGEENLENLPNSVFETTIGGLSYSIYNAVYAVAHALRALLTSNLKADQKNDKRRHKYFLQSPWQLHHFLRQVSFNNGAGELVSFGLSGELETGFDIFNWVTFPNKSFLRVQIGRIDPMAPPDKLLTISAKDAVWPLVFNQTLPLSICNEKCPFGYSKVKVEGKLSCCYDCRQCPEGKIADQIDLDDCFPCQEDQYPNKGQDNCLQKTVTYLTFQEPLGISLVMIAVSFSVVSAVVLRIFIKHQDTPIVKANNRNLTYTLLIALLLSFLCTLLFIGQPDQVKCLMRQSAFGITFSVALSCILGKTTIVVLAFMATKPGSNMRKWVGRRMANTIVLSVFMAQFTICVLWLAISPPFPDSDMHSMSEEIVLECNEGSTTMFYPVLGFMGLLTAVTFTVAFLARNLPDSFNEAKFITFSMLVFCSVWVSFVPTYLSTKGKYVVAVEIFSILASAAGLLGCIFSPKCYIIILRPDLNKKEQLIKK</sequence>
<feature type="transmembrane region" description="Helical" evidence="12">
    <location>
        <begin position="837"/>
        <end position="858"/>
    </location>
</feature>
<dbReference type="PANTHER" id="PTHR24061">
    <property type="entry name" value="CALCIUM-SENSING RECEPTOR-RELATED"/>
    <property type="match status" value="1"/>
</dbReference>
<keyword evidence="9 14" id="KW-0675">Receptor</keyword>
<dbReference type="PROSITE" id="PS00981">
    <property type="entry name" value="G_PROTEIN_RECEP_F3_3"/>
    <property type="match status" value="1"/>
</dbReference>
<dbReference type="InterPro" id="IPR028082">
    <property type="entry name" value="Peripla_BP_I"/>
</dbReference>
<keyword evidence="10" id="KW-0325">Glycoprotein</keyword>
<comment type="similarity">
    <text evidence="2">Belongs to the G-protein coupled receptor 3 family.</text>
</comment>
<feature type="transmembrane region" description="Helical" evidence="12">
    <location>
        <begin position="617"/>
        <end position="636"/>
    </location>
</feature>
<dbReference type="PROSITE" id="PS50259">
    <property type="entry name" value="G_PROTEIN_RECEP_F3_4"/>
    <property type="match status" value="1"/>
</dbReference>
<name>A0AAW1B6R6_CROAD</name>
<keyword evidence="5" id="KW-0732">Signal</keyword>
<dbReference type="Pfam" id="PF00003">
    <property type="entry name" value="7tm_3"/>
    <property type="match status" value="1"/>
</dbReference>
<gene>
    <name evidence="14" type="ORF">NXF25_021207</name>
</gene>
<evidence type="ECO:0000259" key="13">
    <source>
        <dbReference type="PROSITE" id="PS50259"/>
    </source>
</evidence>
<feature type="transmembrane region" description="Helical" evidence="12">
    <location>
        <begin position="777"/>
        <end position="799"/>
    </location>
</feature>
<evidence type="ECO:0000313" key="14">
    <source>
        <dbReference type="EMBL" id="KAK9397846.1"/>
    </source>
</evidence>
<dbReference type="InterPro" id="IPR011500">
    <property type="entry name" value="GPCR_3_9-Cys_dom"/>
</dbReference>
<keyword evidence="6 12" id="KW-1133">Transmembrane helix</keyword>
<evidence type="ECO:0000256" key="1">
    <source>
        <dbReference type="ARBA" id="ARBA00004651"/>
    </source>
</evidence>
<dbReference type="Gene3D" id="3.40.50.2300">
    <property type="match status" value="2"/>
</dbReference>
<keyword evidence="3" id="KW-1003">Cell membrane</keyword>
<protein>
    <submittedName>
        <fullName evidence="14">Type-2 vomeronasal receptor</fullName>
    </submittedName>
</protein>
<accession>A0AAW1B6R6</accession>
<evidence type="ECO:0000256" key="9">
    <source>
        <dbReference type="ARBA" id="ARBA00023170"/>
    </source>
</evidence>
<evidence type="ECO:0000256" key="8">
    <source>
        <dbReference type="ARBA" id="ARBA00023136"/>
    </source>
</evidence>
<dbReference type="PANTHER" id="PTHR24061:SF599">
    <property type="entry name" value="G-PROTEIN COUPLED RECEPTORS FAMILY 3 PROFILE DOMAIN-CONTAINING PROTEIN"/>
    <property type="match status" value="1"/>
</dbReference>
<keyword evidence="4 12" id="KW-0812">Transmembrane</keyword>
<evidence type="ECO:0000256" key="2">
    <source>
        <dbReference type="ARBA" id="ARBA00007242"/>
    </source>
</evidence>
<evidence type="ECO:0000256" key="3">
    <source>
        <dbReference type="ARBA" id="ARBA00022475"/>
    </source>
</evidence>
<dbReference type="Proteomes" id="UP001474421">
    <property type="component" value="Unassembled WGS sequence"/>
</dbReference>
<dbReference type="GO" id="GO:0005886">
    <property type="term" value="C:plasma membrane"/>
    <property type="evidence" value="ECO:0007669"/>
    <property type="project" value="UniProtKB-SubCell"/>
</dbReference>
<evidence type="ECO:0000256" key="11">
    <source>
        <dbReference type="ARBA" id="ARBA00023224"/>
    </source>
</evidence>
<feature type="transmembrane region" description="Helical" evidence="12">
    <location>
        <begin position="687"/>
        <end position="711"/>
    </location>
</feature>
<evidence type="ECO:0000256" key="12">
    <source>
        <dbReference type="SAM" id="Phobius"/>
    </source>
</evidence>
<keyword evidence="8 12" id="KW-0472">Membrane</keyword>
<dbReference type="InterPro" id="IPR000337">
    <property type="entry name" value="GPCR_3"/>
</dbReference>
<feature type="transmembrane region" description="Helical" evidence="12">
    <location>
        <begin position="732"/>
        <end position="750"/>
    </location>
</feature>
<dbReference type="Pfam" id="PF07562">
    <property type="entry name" value="NCD3G"/>
    <property type="match status" value="1"/>
</dbReference>
<reference evidence="14 15" key="1">
    <citation type="journal article" date="2024" name="Proc. Natl. Acad. Sci. U.S.A.">
        <title>The genetic regulatory architecture and epigenomic basis for age-related changes in rattlesnake venom.</title>
        <authorList>
            <person name="Hogan M.P."/>
            <person name="Holding M.L."/>
            <person name="Nystrom G.S."/>
            <person name="Colston T.J."/>
            <person name="Bartlett D.A."/>
            <person name="Mason A.J."/>
            <person name="Ellsworth S.A."/>
            <person name="Rautsaw R.M."/>
            <person name="Lawrence K.C."/>
            <person name="Strickland J.L."/>
            <person name="He B."/>
            <person name="Fraser P."/>
            <person name="Margres M.J."/>
            <person name="Gilbert D.M."/>
            <person name="Gibbs H.L."/>
            <person name="Parkinson C.L."/>
            <person name="Rokyta D.R."/>
        </authorList>
    </citation>
    <scope>NUCLEOTIDE SEQUENCE [LARGE SCALE GENOMIC DNA]</scope>
    <source>
        <strain evidence="14">DRR0105</strain>
    </source>
</reference>
<dbReference type="InterPro" id="IPR017979">
    <property type="entry name" value="GPCR_3_CS"/>
</dbReference>
<evidence type="ECO:0000256" key="6">
    <source>
        <dbReference type="ARBA" id="ARBA00022989"/>
    </source>
</evidence>
<dbReference type="GO" id="GO:0004930">
    <property type="term" value="F:G protein-coupled receptor activity"/>
    <property type="evidence" value="ECO:0007669"/>
    <property type="project" value="UniProtKB-KW"/>
</dbReference>
<proteinExistence type="inferred from homology"/>
<comment type="subcellular location">
    <subcellularLocation>
        <location evidence="1">Cell membrane</location>
        <topology evidence="1">Multi-pass membrane protein</topology>
    </subcellularLocation>
</comment>
<evidence type="ECO:0000256" key="7">
    <source>
        <dbReference type="ARBA" id="ARBA00023040"/>
    </source>
</evidence>
<dbReference type="FunFam" id="2.10.50.30:FF:000002">
    <property type="entry name" value="Vomeronasal 2 receptor, h1"/>
    <property type="match status" value="1"/>
</dbReference>
<evidence type="ECO:0000256" key="10">
    <source>
        <dbReference type="ARBA" id="ARBA00023180"/>
    </source>
</evidence>
<dbReference type="EMBL" id="JAOTOJ010000008">
    <property type="protein sequence ID" value="KAK9397846.1"/>
    <property type="molecule type" value="Genomic_DNA"/>
</dbReference>
<dbReference type="PRINTS" id="PR01535">
    <property type="entry name" value="VOMERONASL2R"/>
</dbReference>
<organism evidence="14 15">
    <name type="scientific">Crotalus adamanteus</name>
    <name type="common">Eastern diamondback rattlesnake</name>
    <dbReference type="NCBI Taxonomy" id="8729"/>
    <lineage>
        <taxon>Eukaryota</taxon>
        <taxon>Metazoa</taxon>
        <taxon>Chordata</taxon>
        <taxon>Craniata</taxon>
        <taxon>Vertebrata</taxon>
        <taxon>Euteleostomi</taxon>
        <taxon>Lepidosauria</taxon>
        <taxon>Squamata</taxon>
        <taxon>Bifurcata</taxon>
        <taxon>Unidentata</taxon>
        <taxon>Episquamata</taxon>
        <taxon>Toxicofera</taxon>
        <taxon>Serpentes</taxon>
        <taxon>Colubroidea</taxon>
        <taxon>Viperidae</taxon>
        <taxon>Crotalinae</taxon>
        <taxon>Crotalus</taxon>
    </lineage>
</organism>
<dbReference type="FunFam" id="3.40.50.2300:FF:000024">
    <property type="entry name" value="Vomeronasal 2, receptor 73"/>
    <property type="match status" value="1"/>
</dbReference>
<feature type="domain" description="G-protein coupled receptors family 3 profile" evidence="13">
    <location>
        <begin position="617"/>
        <end position="880"/>
    </location>
</feature>
<keyword evidence="7" id="KW-0297">G-protein coupled receptor</keyword>
<comment type="caution">
    <text evidence="14">The sequence shown here is derived from an EMBL/GenBank/DDBJ whole genome shotgun (WGS) entry which is preliminary data.</text>
</comment>
<dbReference type="Pfam" id="PF01094">
    <property type="entry name" value="ANF_receptor"/>
    <property type="match status" value="1"/>
</dbReference>
<dbReference type="InterPro" id="IPR038550">
    <property type="entry name" value="GPCR_3_9-Cys_sf"/>
</dbReference>
<evidence type="ECO:0000256" key="4">
    <source>
        <dbReference type="ARBA" id="ARBA00022692"/>
    </source>
</evidence>
<dbReference type="InterPro" id="IPR004073">
    <property type="entry name" value="GPCR_3_vmron_rcpt_2"/>
</dbReference>
<dbReference type="InterPro" id="IPR017978">
    <property type="entry name" value="GPCR_3_C"/>
</dbReference>
<feature type="transmembrane region" description="Helical" evidence="12">
    <location>
        <begin position="657"/>
        <end position="675"/>
    </location>
</feature>
<dbReference type="PRINTS" id="PR00248">
    <property type="entry name" value="GPCRMGR"/>
</dbReference>
<dbReference type="AlphaFoldDB" id="A0AAW1B6R6"/>
<dbReference type="Gene3D" id="2.10.50.30">
    <property type="entry name" value="GPCR, family 3, nine cysteines domain"/>
    <property type="match status" value="1"/>
</dbReference>
<dbReference type="InterPro" id="IPR001828">
    <property type="entry name" value="ANF_lig-bd_rcpt"/>
</dbReference>
<dbReference type="InterPro" id="IPR000068">
    <property type="entry name" value="GPCR_3_Ca_sens_rcpt-rel"/>
</dbReference>
<keyword evidence="11" id="KW-0807">Transducer</keyword>
<evidence type="ECO:0000256" key="5">
    <source>
        <dbReference type="ARBA" id="ARBA00022729"/>
    </source>
</evidence>
<feature type="transmembrane region" description="Helical" evidence="12">
    <location>
        <begin position="811"/>
        <end position="831"/>
    </location>
</feature>
<dbReference type="SUPFAM" id="SSF53822">
    <property type="entry name" value="Periplasmic binding protein-like I"/>
    <property type="match status" value="1"/>
</dbReference>
<dbReference type="CDD" id="cd15283">
    <property type="entry name" value="7tmC_V2R_pheromone"/>
    <property type="match status" value="1"/>
</dbReference>